<proteinExistence type="predicted"/>
<organism evidence="1 2">
    <name type="scientific">Cylicocyclus nassatus</name>
    <name type="common">Nematode worm</name>
    <dbReference type="NCBI Taxonomy" id="53992"/>
    <lineage>
        <taxon>Eukaryota</taxon>
        <taxon>Metazoa</taxon>
        <taxon>Ecdysozoa</taxon>
        <taxon>Nematoda</taxon>
        <taxon>Chromadorea</taxon>
        <taxon>Rhabditida</taxon>
        <taxon>Rhabditina</taxon>
        <taxon>Rhabditomorpha</taxon>
        <taxon>Strongyloidea</taxon>
        <taxon>Strongylidae</taxon>
        <taxon>Cylicocyclus</taxon>
    </lineage>
</organism>
<sequence>MDFVPFQKQAVSEVDASHLKRIFPCVLEKRTSNQQRDWNEILLGWLMARYMIYTNNDIDATCSAAKEQTFIESRDNSARLCLQK</sequence>
<dbReference type="AlphaFoldDB" id="A0AA36HDE5"/>
<comment type="caution">
    <text evidence="1">The sequence shown here is derived from an EMBL/GenBank/DDBJ whole genome shotgun (WGS) entry which is preliminary data.</text>
</comment>
<name>A0AA36HDE5_CYLNA</name>
<gene>
    <name evidence="1" type="ORF">CYNAS_LOCUS20738</name>
</gene>
<protein>
    <submittedName>
        <fullName evidence="1">Uncharacterized protein</fullName>
    </submittedName>
</protein>
<keyword evidence="2" id="KW-1185">Reference proteome</keyword>
<evidence type="ECO:0000313" key="2">
    <source>
        <dbReference type="Proteomes" id="UP001176961"/>
    </source>
</evidence>
<evidence type="ECO:0000313" key="1">
    <source>
        <dbReference type="EMBL" id="CAJ0608755.1"/>
    </source>
</evidence>
<accession>A0AA36HDE5</accession>
<dbReference type="EMBL" id="CATQJL010000326">
    <property type="protein sequence ID" value="CAJ0608755.1"/>
    <property type="molecule type" value="Genomic_DNA"/>
</dbReference>
<reference evidence="1" key="1">
    <citation type="submission" date="2023-07" db="EMBL/GenBank/DDBJ databases">
        <authorList>
            <consortium name="CYATHOMIX"/>
        </authorList>
    </citation>
    <scope>NUCLEOTIDE SEQUENCE</scope>
    <source>
        <strain evidence="1">N/A</strain>
    </source>
</reference>
<dbReference type="Proteomes" id="UP001176961">
    <property type="component" value="Unassembled WGS sequence"/>
</dbReference>